<evidence type="ECO:0000313" key="4">
    <source>
        <dbReference type="Proteomes" id="UP000015381"/>
    </source>
</evidence>
<dbReference type="Proteomes" id="UP000003861">
    <property type="component" value="Unassembled WGS sequence"/>
</dbReference>
<dbReference type="Proteomes" id="UP000015381">
    <property type="component" value="Chromosome I"/>
</dbReference>
<dbReference type="RefSeq" id="WP_008524293.1">
    <property type="nucleotide sequence ID" value="NC_021921.1"/>
</dbReference>
<reference evidence="2 3" key="2">
    <citation type="journal article" date="2013" name="PLoS ONE">
        <title>INDIGO - INtegrated Data Warehouse of MIcrobial GenOmes with Examples from the Red Sea Extremophiles.</title>
        <authorList>
            <person name="Alam I."/>
            <person name="Antunes A."/>
            <person name="Kamau A.A."/>
            <person name="Ba Alawi W."/>
            <person name="Kalkatawi M."/>
            <person name="Stingl U."/>
            <person name="Bajic V.B."/>
        </authorList>
    </citation>
    <scope>NUCLEOTIDE SEQUENCE [LARGE SCALE GENOMIC DNA]</scope>
    <source>
        <strain evidence="2 3">SARL4B</strain>
    </source>
</reference>
<name>F7PGE3_9EURY</name>
<sequence>MESPQRGAIRLAGLAALVLGVVGIAAAAGFVVADDDPTGEAVLADVEEQYRTADSTVVDATVTVEGDDATRTFSVDSVATADGRMRVNVSDGDGFVLAGYDGTTSWLSSSELASPLVVSDSSALGNGSFVSSNGTVSMAGLEALASEMDANLTWDEGLDNASVEQFREAINESGLPTKWNESTFQDAWSDTELLAEWNESKFSEAWNDSDLFEDWNGNHSFEDWNGSEFQTHNWSYPPGDGDWTVENVSFDPAEWSVSTLFAETNLTAERVETTTLDGQEVHVVTVSAPERDGELRLWVTTDDAAVRKQQLSTSHATVTVEMETRFDVSPADSTFEPPMASSALGSESTADSLADLRASVDGPLAVPGDDWTFQRGSSLDSPVSVTVGEYAADGTTITVLQSESAILSTFRSDGQTADVGERTVAIAELDTGQVDVPGLAAGGSVATWTENGQTVAVAGDLPDSELREIVETIEFEPSD</sequence>
<dbReference type="OrthoDB" id="351368at2157"/>
<organism evidence="2 3">
    <name type="scientific">Halorhabdus tiamatea SARL4B</name>
    <dbReference type="NCBI Taxonomy" id="1033806"/>
    <lineage>
        <taxon>Archaea</taxon>
        <taxon>Methanobacteriati</taxon>
        <taxon>Methanobacteriota</taxon>
        <taxon>Stenosarchaea group</taxon>
        <taxon>Halobacteria</taxon>
        <taxon>Halobacteriales</taxon>
        <taxon>Haloarculaceae</taxon>
        <taxon>Halorhabdus</taxon>
    </lineage>
</organism>
<dbReference type="eggNOG" id="arCOG02470">
    <property type="taxonomic scope" value="Archaea"/>
</dbReference>
<dbReference type="KEGG" id="hti:HTIA_1706"/>
<dbReference type="EMBL" id="HF571520">
    <property type="protein sequence ID" value="CCQ33832.1"/>
    <property type="molecule type" value="Genomic_DNA"/>
</dbReference>
<reference evidence="1 4" key="3">
    <citation type="journal article" date="2014" name="Environ. Microbiol.">
        <title>Halorhabdus tiamatea: proteogenomics and glycosidase activity measurements identify the first cultivated euryarchaeon from a deep-sea anoxic brine lake as potential polysaccharide degrader.</title>
        <authorList>
            <person name="Werner J."/>
            <person name="Ferrer M."/>
            <person name="Michel G."/>
            <person name="Mann A.J."/>
            <person name="Huang S."/>
            <person name="Juarez S."/>
            <person name="Ciordia S."/>
            <person name="Albar J.P."/>
            <person name="Alcaide M."/>
            <person name="La Cono V."/>
            <person name="Yakimov M.M."/>
            <person name="Antunes A."/>
            <person name="Taborda M."/>
            <person name="Da Costa M.S."/>
            <person name="Amann R.I."/>
            <person name="Gloeckner F.O."/>
            <person name="Golyshina O.V."/>
            <person name="Golyshin P.N."/>
            <person name="Teeling H."/>
        </authorList>
    </citation>
    <scope>NUCLEOTIDE SEQUENCE [LARGE SCALE GENOMIC DNA]</scope>
    <source>
        <strain evidence="4">SARL4B</strain>
        <strain evidence="1">Type strain: SARL4B</strain>
    </source>
</reference>
<keyword evidence="4" id="KW-1185">Reference proteome</keyword>
<dbReference type="AlphaFoldDB" id="F7PGE3"/>
<dbReference type="EMBL" id="AFNT02000049">
    <property type="protein sequence ID" value="ERJ04953.1"/>
    <property type="molecule type" value="Genomic_DNA"/>
</dbReference>
<evidence type="ECO:0008006" key="5">
    <source>
        <dbReference type="Google" id="ProtNLM"/>
    </source>
</evidence>
<evidence type="ECO:0000313" key="2">
    <source>
        <dbReference type="EMBL" id="ERJ04953.1"/>
    </source>
</evidence>
<reference evidence="2 3" key="1">
    <citation type="journal article" date="2011" name="J. Bacteriol.">
        <title>Genome sequence of Halorhabdus tiamatea, the first archaeon isolated from a deep-sea anoxic brine lake.</title>
        <authorList>
            <person name="Antunes A."/>
            <person name="Alam I."/>
            <person name="Bajic V.B."/>
            <person name="Stingl U."/>
        </authorList>
    </citation>
    <scope>NUCLEOTIDE SEQUENCE [LARGE SCALE GENOMIC DNA]</scope>
    <source>
        <strain evidence="2 3">SARL4B</strain>
    </source>
</reference>
<evidence type="ECO:0000313" key="3">
    <source>
        <dbReference type="Proteomes" id="UP000003861"/>
    </source>
</evidence>
<dbReference type="STRING" id="1033806.HTIA_1706"/>
<protein>
    <recommendedName>
        <fullName evidence="5">DUF4367 domain-containing protein</fullName>
    </recommendedName>
</protein>
<dbReference type="HOGENOM" id="CLU_569392_0_0_2"/>
<accession>F7PGE3</accession>
<dbReference type="GeneID" id="23799741"/>
<evidence type="ECO:0000313" key="1">
    <source>
        <dbReference type="EMBL" id="CCQ33832.1"/>
    </source>
</evidence>
<gene>
    <name evidence="2" type="ORF">HLRTI_003071</name>
    <name evidence="1" type="ORF">HTIA_1706</name>
</gene>
<proteinExistence type="predicted"/>